<evidence type="ECO:0000313" key="2">
    <source>
        <dbReference type="Proteomes" id="UP000634136"/>
    </source>
</evidence>
<proteinExistence type="predicted"/>
<gene>
    <name evidence="1" type="ORF">G2W53_005965</name>
</gene>
<name>A0A834X3C1_9FABA</name>
<protein>
    <submittedName>
        <fullName evidence="1">Uncharacterized protein</fullName>
    </submittedName>
</protein>
<dbReference type="Proteomes" id="UP000634136">
    <property type="component" value="Unassembled WGS sequence"/>
</dbReference>
<evidence type="ECO:0000313" key="1">
    <source>
        <dbReference type="EMBL" id="KAF7837483.1"/>
    </source>
</evidence>
<dbReference type="EMBL" id="JAAIUW010000003">
    <property type="protein sequence ID" value="KAF7837483.1"/>
    <property type="molecule type" value="Genomic_DNA"/>
</dbReference>
<organism evidence="1 2">
    <name type="scientific">Senna tora</name>
    <dbReference type="NCBI Taxonomy" id="362788"/>
    <lineage>
        <taxon>Eukaryota</taxon>
        <taxon>Viridiplantae</taxon>
        <taxon>Streptophyta</taxon>
        <taxon>Embryophyta</taxon>
        <taxon>Tracheophyta</taxon>
        <taxon>Spermatophyta</taxon>
        <taxon>Magnoliopsida</taxon>
        <taxon>eudicotyledons</taxon>
        <taxon>Gunneridae</taxon>
        <taxon>Pentapetalae</taxon>
        <taxon>rosids</taxon>
        <taxon>fabids</taxon>
        <taxon>Fabales</taxon>
        <taxon>Fabaceae</taxon>
        <taxon>Caesalpinioideae</taxon>
        <taxon>Cassia clade</taxon>
        <taxon>Senna</taxon>
    </lineage>
</organism>
<sequence length="38" mass="4644">MRGRRKERGKRCVGEAHQHTWVNEQRWRPGQKDIRLTS</sequence>
<dbReference type="AlphaFoldDB" id="A0A834X3C1"/>
<reference evidence="1" key="1">
    <citation type="submission" date="2020-09" db="EMBL/GenBank/DDBJ databases">
        <title>Genome-Enabled Discovery of Anthraquinone Biosynthesis in Senna tora.</title>
        <authorList>
            <person name="Kang S.-H."/>
            <person name="Pandey R.P."/>
            <person name="Lee C.-M."/>
            <person name="Sim J.-S."/>
            <person name="Jeong J.-T."/>
            <person name="Choi B.-S."/>
            <person name="Jung M."/>
            <person name="Ginzburg D."/>
            <person name="Zhao K."/>
            <person name="Won S.Y."/>
            <person name="Oh T.-J."/>
            <person name="Yu Y."/>
            <person name="Kim N.-H."/>
            <person name="Lee O.R."/>
            <person name="Lee T.-H."/>
            <person name="Bashyal P."/>
            <person name="Kim T.-S."/>
            <person name="Lee W.-H."/>
            <person name="Kawkins C."/>
            <person name="Kim C.-K."/>
            <person name="Kim J.S."/>
            <person name="Ahn B.O."/>
            <person name="Rhee S.Y."/>
            <person name="Sohng J.K."/>
        </authorList>
    </citation>
    <scope>NUCLEOTIDE SEQUENCE</scope>
    <source>
        <tissue evidence="1">Leaf</tissue>
    </source>
</reference>
<keyword evidence="2" id="KW-1185">Reference proteome</keyword>
<comment type="caution">
    <text evidence="1">The sequence shown here is derived from an EMBL/GenBank/DDBJ whole genome shotgun (WGS) entry which is preliminary data.</text>
</comment>
<accession>A0A834X3C1</accession>